<accession>A0A4R2KM78</accession>
<dbReference type="OrthoDB" id="9815144at2"/>
<protein>
    <submittedName>
        <fullName evidence="1">LmbE family N-acetylglucosaminyl deacetylase</fullName>
    </submittedName>
</protein>
<dbReference type="PANTHER" id="PTHR12993:SF11">
    <property type="entry name" value="N-ACETYLGLUCOSAMINYL-PHOSPHATIDYLINOSITOL DE-N-ACETYLASE"/>
    <property type="match status" value="1"/>
</dbReference>
<dbReference type="EMBL" id="SLWV01000015">
    <property type="protein sequence ID" value="TCO73647.1"/>
    <property type="molecule type" value="Genomic_DNA"/>
</dbReference>
<gene>
    <name evidence="1" type="ORF">EV214_11536</name>
</gene>
<dbReference type="RefSeq" id="WP_132245816.1">
    <property type="nucleotide sequence ID" value="NZ_SLWV01000015.1"/>
</dbReference>
<keyword evidence="2" id="KW-1185">Reference proteome</keyword>
<evidence type="ECO:0000313" key="1">
    <source>
        <dbReference type="EMBL" id="TCO73647.1"/>
    </source>
</evidence>
<dbReference type="GO" id="GO:0016811">
    <property type="term" value="F:hydrolase activity, acting on carbon-nitrogen (but not peptide) bonds, in linear amides"/>
    <property type="evidence" value="ECO:0007669"/>
    <property type="project" value="TreeGrafter"/>
</dbReference>
<evidence type="ECO:0000313" key="2">
    <source>
        <dbReference type="Proteomes" id="UP000294919"/>
    </source>
</evidence>
<dbReference type="SUPFAM" id="SSF102588">
    <property type="entry name" value="LmbE-like"/>
    <property type="match status" value="1"/>
</dbReference>
<dbReference type="Pfam" id="PF02585">
    <property type="entry name" value="PIG-L"/>
    <property type="match status" value="1"/>
</dbReference>
<dbReference type="PANTHER" id="PTHR12993">
    <property type="entry name" value="N-ACETYLGLUCOSAMINYL-PHOSPHATIDYLINOSITOL DE-N-ACETYLASE-RELATED"/>
    <property type="match status" value="1"/>
</dbReference>
<dbReference type="InterPro" id="IPR003737">
    <property type="entry name" value="GlcNAc_PI_deacetylase-related"/>
</dbReference>
<dbReference type="Gene3D" id="3.40.50.10320">
    <property type="entry name" value="LmbE-like"/>
    <property type="match status" value="1"/>
</dbReference>
<name>A0A4R2KM78_9FIRM</name>
<comment type="caution">
    <text evidence="1">The sequence shown here is derived from an EMBL/GenBank/DDBJ whole genome shotgun (WGS) entry which is preliminary data.</text>
</comment>
<proteinExistence type="predicted"/>
<dbReference type="InterPro" id="IPR024078">
    <property type="entry name" value="LmbE-like_dom_sf"/>
</dbReference>
<reference evidence="1 2" key="1">
    <citation type="submission" date="2019-03" db="EMBL/GenBank/DDBJ databases">
        <title>Genomic Encyclopedia of Type Strains, Phase IV (KMG-IV): sequencing the most valuable type-strain genomes for metagenomic binning, comparative biology and taxonomic classification.</title>
        <authorList>
            <person name="Goeker M."/>
        </authorList>
    </citation>
    <scope>NUCLEOTIDE SEQUENCE [LARGE SCALE GENOMIC DNA]</scope>
    <source>
        <strain evidence="1 2">DSM 102940</strain>
    </source>
</reference>
<sequence>MTKMLIVAPHPDDETLGAGGTILKYKQEGKKVYWLNATNTKEEYGYSKSKKLKRDKEIQSVNEAYNFDGFYNLELEPAALDKYPKVEIITEISKIINKVKPNIVILPYEYDVHSDHKIIYECVYACTKSFRYPFVKRVLCMEILSETDFSDSDKGFVPNYFVDITDYLDKKLEIFKIYESEIGEHPFPRSLENIKSLAKFRGASCGVKYAEAFRLMKYIEK</sequence>
<organism evidence="1 2">
    <name type="scientific">Marinisporobacter balticus</name>
    <dbReference type="NCBI Taxonomy" id="2018667"/>
    <lineage>
        <taxon>Bacteria</taxon>
        <taxon>Bacillati</taxon>
        <taxon>Bacillota</taxon>
        <taxon>Clostridia</taxon>
        <taxon>Peptostreptococcales</taxon>
        <taxon>Thermotaleaceae</taxon>
        <taxon>Marinisporobacter</taxon>
    </lineage>
</organism>
<dbReference type="Proteomes" id="UP000294919">
    <property type="component" value="Unassembled WGS sequence"/>
</dbReference>
<dbReference type="AlphaFoldDB" id="A0A4R2KM78"/>